<dbReference type="Proteomes" id="UP000070700">
    <property type="component" value="Unassembled WGS sequence"/>
</dbReference>
<dbReference type="EMBL" id="KQ947404">
    <property type="protein sequence ID" value="KUJ23934.1"/>
    <property type="molecule type" value="Genomic_DNA"/>
</dbReference>
<proteinExistence type="predicted"/>
<dbReference type="Pfam" id="PF26639">
    <property type="entry name" value="Het-6_barrel"/>
    <property type="match status" value="1"/>
</dbReference>
<dbReference type="OrthoDB" id="2157530at2759"/>
<dbReference type="GeneID" id="28820073"/>
<reference evidence="2 3" key="1">
    <citation type="submission" date="2015-10" db="EMBL/GenBank/DDBJ databases">
        <title>Full genome of DAOMC 229536 Phialocephala scopiformis, a fungal endophyte of spruce producing the potent anti-insectan compound rugulosin.</title>
        <authorList>
            <consortium name="DOE Joint Genome Institute"/>
            <person name="Walker A.K."/>
            <person name="Frasz S.L."/>
            <person name="Seifert K.A."/>
            <person name="Miller J.D."/>
            <person name="Mondo S.J."/>
            <person name="Labutti K."/>
            <person name="Lipzen A."/>
            <person name="Dockter R."/>
            <person name="Kennedy M."/>
            <person name="Grigoriev I.V."/>
            <person name="Spatafora J.W."/>
        </authorList>
    </citation>
    <scope>NUCLEOTIDE SEQUENCE [LARGE SCALE GENOMIC DNA]</scope>
    <source>
        <strain evidence="2 3">CBS 120377</strain>
    </source>
</reference>
<evidence type="ECO:0000259" key="1">
    <source>
        <dbReference type="Pfam" id="PF06985"/>
    </source>
</evidence>
<evidence type="ECO:0000313" key="2">
    <source>
        <dbReference type="EMBL" id="KUJ23934.1"/>
    </source>
</evidence>
<dbReference type="InterPro" id="IPR010730">
    <property type="entry name" value="HET"/>
</dbReference>
<protein>
    <submittedName>
        <fullName evidence="2">HET-domain-containing protein</fullName>
    </submittedName>
</protein>
<dbReference type="KEGG" id="psco:LY89DRAFT_604188"/>
<dbReference type="PANTHER" id="PTHR24148:SF73">
    <property type="entry name" value="HET DOMAIN PROTEIN (AFU_ORTHOLOGUE AFUA_8G01020)"/>
    <property type="match status" value="1"/>
</dbReference>
<dbReference type="RefSeq" id="XP_018078289.1">
    <property type="nucleotide sequence ID" value="XM_018210347.1"/>
</dbReference>
<dbReference type="InParanoid" id="A0A194XV88"/>
<dbReference type="Pfam" id="PF06985">
    <property type="entry name" value="HET"/>
    <property type="match status" value="1"/>
</dbReference>
<evidence type="ECO:0000313" key="3">
    <source>
        <dbReference type="Proteomes" id="UP000070700"/>
    </source>
</evidence>
<dbReference type="InterPro" id="IPR052895">
    <property type="entry name" value="HetReg/Transcr_Mod"/>
</dbReference>
<sequence>MAEGKTLVQSCDKAEECRKLQSPISNDFYFYFKLQERGWFRLLVMEPSLDPQYRISCSLLHRCINENADFEALSYVWGTDKAIVPILVDGAVLHIRSNLYLALRALRLPDRPRILWVDALCINQSDALERNSQVSQMAAIYSGCHQVIVWLGESNEYADRGIDFLGKMCVKAKSIEKRVLKESEDRHQLYKEWLDLYLSMLSLPESNECFKGIFYMFCGDWWKRVWTLQEIALAQTAVVQVGKRCFPWEHLEMLSLLATVCAVHTSKQNQAVYTDISSRIQVSGAQIFVMADTIRIIRMRRQENIEIPLSLMVQYALTRFATDPRDKIFAILGLVNCGPTISPDYNLSCRKVYISALVAMLEYFGDLRAYNFLQINYFHAQEMPSWVPDFKYLTTNNNISSMSFIQGSSPNDPVDSQATNVLYGAASLQQGKIIKSRLSFEENGDILVLKGVSVDKISVVGPPARDRVETLSSIGHSSLGSTIILWKALVSDSDGSYIARGSRKEAFWRTVALDCKVINYHKGLTLQDNPRDRRRRLDKLDDLIPPSNPKSETRLLQALNEQAVVGEGAQCGRGFFTTETGYMGMGPPNVQLGDIVCVLFGGEVPFVLRPSENGMYKMIGQCYLHGVMDGEVIQGVSRGDFYYTYFAID</sequence>
<dbReference type="PANTHER" id="PTHR24148">
    <property type="entry name" value="ANKYRIN REPEAT DOMAIN-CONTAINING PROTEIN 39 HOMOLOG-RELATED"/>
    <property type="match status" value="1"/>
</dbReference>
<dbReference type="STRING" id="149040.A0A194XV88"/>
<accession>A0A194XV88</accession>
<name>A0A194XV88_MOLSC</name>
<feature type="domain" description="Heterokaryon incompatibility" evidence="1">
    <location>
        <begin position="70"/>
        <end position="230"/>
    </location>
</feature>
<gene>
    <name evidence="2" type="ORF">LY89DRAFT_604188</name>
</gene>
<organism evidence="2 3">
    <name type="scientific">Mollisia scopiformis</name>
    <name type="common">Conifer needle endophyte fungus</name>
    <name type="synonym">Phialocephala scopiformis</name>
    <dbReference type="NCBI Taxonomy" id="149040"/>
    <lineage>
        <taxon>Eukaryota</taxon>
        <taxon>Fungi</taxon>
        <taxon>Dikarya</taxon>
        <taxon>Ascomycota</taxon>
        <taxon>Pezizomycotina</taxon>
        <taxon>Leotiomycetes</taxon>
        <taxon>Helotiales</taxon>
        <taxon>Mollisiaceae</taxon>
        <taxon>Mollisia</taxon>
    </lineage>
</organism>
<keyword evidence="3" id="KW-1185">Reference proteome</keyword>
<dbReference type="AlphaFoldDB" id="A0A194XV88"/>